<dbReference type="AlphaFoldDB" id="A0A316Z469"/>
<dbReference type="EMBL" id="KZ819299">
    <property type="protein sequence ID" value="PWN96389.1"/>
    <property type="molecule type" value="Genomic_DNA"/>
</dbReference>
<gene>
    <name evidence="2" type="ORF">FA09DRAFT_350879</name>
</gene>
<proteinExistence type="predicted"/>
<sequence length="258" mass="28801">MSSASSSYEASTQSGTPPPRDDVDMDVQDSLSDADTGRDDSDNEEAGHDGVDKWKDEQLCDLIRAISTWESLKQWFADTSRSRLPDRAGAQLDCLAREVGVNRGDENLRRDAHWLKNTFFRLFFEVPGELLSKPWALWPLSNRTRIPCWWAVYFEQIMEGGGRGQSAGDVGAPGLHQEAAPTGSSAFTSGIATPAVPNELELRKAQLEKLLGKARQIEKRLRLLAKCTQRREDKHASVFWSGKLRVSESCRLLRHASS</sequence>
<evidence type="ECO:0000313" key="3">
    <source>
        <dbReference type="Proteomes" id="UP000245946"/>
    </source>
</evidence>
<evidence type="ECO:0000313" key="2">
    <source>
        <dbReference type="EMBL" id="PWN96389.1"/>
    </source>
</evidence>
<feature type="compositionally biased region" description="Low complexity" evidence="1">
    <location>
        <begin position="1"/>
        <end position="14"/>
    </location>
</feature>
<protein>
    <submittedName>
        <fullName evidence="2">Uncharacterized protein</fullName>
    </submittedName>
</protein>
<reference evidence="2 3" key="1">
    <citation type="journal article" date="2018" name="Mol. Biol. Evol.">
        <title>Broad Genomic Sampling Reveals a Smut Pathogenic Ancestry of the Fungal Clade Ustilaginomycotina.</title>
        <authorList>
            <person name="Kijpornyongpan T."/>
            <person name="Mondo S.J."/>
            <person name="Barry K."/>
            <person name="Sandor L."/>
            <person name="Lee J."/>
            <person name="Lipzen A."/>
            <person name="Pangilinan J."/>
            <person name="LaButti K."/>
            <person name="Hainaut M."/>
            <person name="Henrissat B."/>
            <person name="Grigoriev I.V."/>
            <person name="Spatafora J.W."/>
            <person name="Aime M.C."/>
        </authorList>
    </citation>
    <scope>NUCLEOTIDE SEQUENCE [LARGE SCALE GENOMIC DNA]</scope>
    <source>
        <strain evidence="2 3">MCA 4186</strain>
    </source>
</reference>
<evidence type="ECO:0000256" key="1">
    <source>
        <dbReference type="SAM" id="MobiDB-lite"/>
    </source>
</evidence>
<feature type="compositionally biased region" description="Basic and acidic residues" evidence="1">
    <location>
        <begin position="35"/>
        <end position="51"/>
    </location>
</feature>
<feature type="region of interest" description="Disordered" evidence="1">
    <location>
        <begin position="1"/>
        <end position="51"/>
    </location>
</feature>
<keyword evidence="3" id="KW-1185">Reference proteome</keyword>
<dbReference type="Proteomes" id="UP000245946">
    <property type="component" value="Unassembled WGS sequence"/>
</dbReference>
<name>A0A316Z469_9BASI</name>
<dbReference type="RefSeq" id="XP_025596668.1">
    <property type="nucleotide sequence ID" value="XM_025744823.1"/>
</dbReference>
<organism evidence="2 3">
    <name type="scientific">Tilletiopsis washingtonensis</name>
    <dbReference type="NCBI Taxonomy" id="58919"/>
    <lineage>
        <taxon>Eukaryota</taxon>
        <taxon>Fungi</taxon>
        <taxon>Dikarya</taxon>
        <taxon>Basidiomycota</taxon>
        <taxon>Ustilaginomycotina</taxon>
        <taxon>Exobasidiomycetes</taxon>
        <taxon>Entylomatales</taxon>
        <taxon>Entylomatales incertae sedis</taxon>
        <taxon>Tilletiopsis</taxon>
    </lineage>
</organism>
<dbReference type="GeneID" id="37272367"/>
<accession>A0A316Z469</accession>